<dbReference type="PROSITE" id="PS50263">
    <property type="entry name" value="CN_HYDROLASE"/>
    <property type="match status" value="1"/>
</dbReference>
<dbReference type="InterPro" id="IPR003010">
    <property type="entry name" value="C-N_Hydrolase"/>
</dbReference>
<keyword evidence="1 3" id="KW-0378">Hydrolase</keyword>
<comment type="caution">
    <text evidence="3">The sequence shown here is derived from an EMBL/GenBank/DDBJ whole genome shotgun (WGS) entry which is preliminary data.</text>
</comment>
<evidence type="ECO:0000313" key="3">
    <source>
        <dbReference type="EMBL" id="GLC84162.1"/>
    </source>
</evidence>
<feature type="domain" description="CN hydrolase" evidence="2">
    <location>
        <begin position="4"/>
        <end position="251"/>
    </location>
</feature>
<dbReference type="Proteomes" id="UP001165068">
    <property type="component" value="Unassembled WGS sequence"/>
</dbReference>
<keyword evidence="4" id="KW-1185">Reference proteome</keyword>
<protein>
    <submittedName>
        <fullName evidence="3">Carbon-nitrogen hydrolase</fullName>
    </submittedName>
</protein>
<dbReference type="InterPro" id="IPR036526">
    <property type="entry name" value="C-N_Hydrolase_sf"/>
</dbReference>
<dbReference type="EMBL" id="BRZC01000003">
    <property type="protein sequence ID" value="GLC84162.1"/>
    <property type="molecule type" value="Genomic_DNA"/>
</dbReference>
<evidence type="ECO:0000256" key="1">
    <source>
        <dbReference type="ARBA" id="ARBA00022801"/>
    </source>
</evidence>
<evidence type="ECO:0000259" key="2">
    <source>
        <dbReference type="PROSITE" id="PS50263"/>
    </source>
</evidence>
<sequence>MTTLTVAAISPEVRIGDVDGNLARLADVIRDAVRRGAGLIVLPELATSGCMFTDRDEVLAAALRRDDPRWRLLQDALSESAVAVVGYAEDDDGGPYNTSAALTRDRRLHDYRKAHLWGAEVNLFTPGHEAGAVVDAPFGRLGLAVCYDDEFPEVPRRIALAGADVLALPVAWPAVPRPAGEHPPETIQAMGSARSSRMPIVIADHHGSERGVEWTGGTAVVDGLGWLAAEDERFAMAELDLESLRDKSLPPYNHLFRDRRPELY</sequence>
<dbReference type="InterPro" id="IPR050345">
    <property type="entry name" value="Aliph_Amidase/BUP"/>
</dbReference>
<accession>A0ABQ5NF65</accession>
<dbReference type="Pfam" id="PF00795">
    <property type="entry name" value="CN_hydrolase"/>
    <property type="match status" value="1"/>
</dbReference>
<dbReference type="RefSeq" id="WP_285631533.1">
    <property type="nucleotide sequence ID" value="NZ_BRZC01000003.1"/>
</dbReference>
<evidence type="ECO:0000313" key="4">
    <source>
        <dbReference type="Proteomes" id="UP001165068"/>
    </source>
</evidence>
<dbReference type="PANTHER" id="PTHR43674:SF2">
    <property type="entry name" value="BETA-UREIDOPROPIONASE"/>
    <property type="match status" value="1"/>
</dbReference>
<dbReference type="GO" id="GO:0016787">
    <property type="term" value="F:hydrolase activity"/>
    <property type="evidence" value="ECO:0007669"/>
    <property type="project" value="UniProtKB-KW"/>
</dbReference>
<gene>
    <name evidence="3" type="ORF">MIAR_07500</name>
</gene>
<reference evidence="3" key="1">
    <citation type="submission" date="2022-08" db="EMBL/GenBank/DDBJ databases">
        <title>Draft genome sequence of Microbacterium arabinogalactanolyticum JCM 9171.</title>
        <authorList>
            <person name="Fujita K."/>
            <person name="Ishiwata A."/>
            <person name="Fushinobu S."/>
        </authorList>
    </citation>
    <scope>NUCLEOTIDE SEQUENCE</scope>
    <source>
        <strain evidence="3">JCM 9171</strain>
    </source>
</reference>
<dbReference type="SUPFAM" id="SSF56317">
    <property type="entry name" value="Carbon-nitrogen hydrolase"/>
    <property type="match status" value="1"/>
</dbReference>
<name>A0ABQ5NF65_9MICO</name>
<dbReference type="PANTHER" id="PTHR43674">
    <property type="entry name" value="NITRILASE C965.09-RELATED"/>
    <property type="match status" value="1"/>
</dbReference>
<proteinExistence type="predicted"/>
<organism evidence="3 4">
    <name type="scientific">Microbacterium arabinogalactanolyticum</name>
    <dbReference type="NCBI Taxonomy" id="69365"/>
    <lineage>
        <taxon>Bacteria</taxon>
        <taxon>Bacillati</taxon>
        <taxon>Actinomycetota</taxon>
        <taxon>Actinomycetes</taxon>
        <taxon>Micrococcales</taxon>
        <taxon>Microbacteriaceae</taxon>
        <taxon>Microbacterium</taxon>
    </lineage>
</organism>
<dbReference type="Gene3D" id="3.60.110.10">
    <property type="entry name" value="Carbon-nitrogen hydrolase"/>
    <property type="match status" value="1"/>
</dbReference>